<dbReference type="InterPro" id="IPR007895">
    <property type="entry name" value="MASE1"/>
</dbReference>
<dbReference type="Gene3D" id="3.30.565.10">
    <property type="entry name" value="Histidine kinase-like ATPase, C-terminal domain"/>
    <property type="match status" value="1"/>
</dbReference>
<feature type="transmembrane region" description="Helical" evidence="19">
    <location>
        <begin position="12"/>
        <end position="33"/>
    </location>
</feature>
<dbReference type="PANTHER" id="PTHR43047:SF72">
    <property type="entry name" value="OSMOSENSING HISTIDINE PROTEIN KINASE SLN1"/>
    <property type="match status" value="1"/>
</dbReference>
<dbReference type="SUPFAM" id="SSF55874">
    <property type="entry name" value="ATPase domain of HSP90 chaperone/DNA topoisomerase II/histidine kinase"/>
    <property type="match status" value="1"/>
</dbReference>
<dbReference type="SMART" id="SM00091">
    <property type="entry name" value="PAS"/>
    <property type="match status" value="3"/>
</dbReference>
<dbReference type="InterPro" id="IPR003661">
    <property type="entry name" value="HisK_dim/P_dom"/>
</dbReference>
<evidence type="ECO:0000259" key="22">
    <source>
        <dbReference type="PROSITE" id="PS50112"/>
    </source>
</evidence>
<dbReference type="Pfam" id="PF02518">
    <property type="entry name" value="HATPase_c"/>
    <property type="match status" value="1"/>
</dbReference>
<evidence type="ECO:0000256" key="12">
    <source>
        <dbReference type="ARBA" id="ARBA00022989"/>
    </source>
</evidence>
<dbReference type="Gene3D" id="3.30.450.20">
    <property type="entry name" value="PAS domain"/>
    <property type="match status" value="3"/>
</dbReference>
<dbReference type="Gene3D" id="1.10.287.130">
    <property type="match status" value="1"/>
</dbReference>
<feature type="transmembrane region" description="Helical" evidence="19">
    <location>
        <begin position="239"/>
        <end position="258"/>
    </location>
</feature>
<dbReference type="Pfam" id="PF00989">
    <property type="entry name" value="PAS"/>
    <property type="match status" value="1"/>
</dbReference>
<evidence type="ECO:0000256" key="9">
    <source>
        <dbReference type="ARBA" id="ARBA00022741"/>
    </source>
</evidence>
<dbReference type="SUPFAM" id="SSF47226">
    <property type="entry name" value="Histidine-containing phosphotransfer domain, HPT domain"/>
    <property type="match status" value="1"/>
</dbReference>
<keyword evidence="5" id="KW-0997">Cell inner membrane</keyword>
<evidence type="ECO:0000256" key="4">
    <source>
        <dbReference type="ARBA" id="ARBA00022475"/>
    </source>
</evidence>
<dbReference type="PANTHER" id="PTHR43047">
    <property type="entry name" value="TWO-COMPONENT HISTIDINE PROTEIN KINASE"/>
    <property type="match status" value="1"/>
</dbReference>
<keyword evidence="11" id="KW-0067">ATP-binding</keyword>
<dbReference type="InterPro" id="IPR001789">
    <property type="entry name" value="Sig_transdc_resp-reg_receiver"/>
</dbReference>
<dbReference type="GO" id="GO:0009927">
    <property type="term" value="F:histidine phosphotransfer kinase activity"/>
    <property type="evidence" value="ECO:0007669"/>
    <property type="project" value="TreeGrafter"/>
</dbReference>
<dbReference type="InterPro" id="IPR000700">
    <property type="entry name" value="PAS-assoc_C"/>
</dbReference>
<dbReference type="PROSITE" id="PS50894">
    <property type="entry name" value="HPT"/>
    <property type="match status" value="1"/>
</dbReference>
<keyword evidence="14 19" id="KW-0472">Membrane</keyword>
<evidence type="ECO:0000256" key="7">
    <source>
        <dbReference type="ARBA" id="ARBA00022679"/>
    </source>
</evidence>
<dbReference type="Gene3D" id="1.20.120.160">
    <property type="entry name" value="HPT domain"/>
    <property type="match status" value="1"/>
</dbReference>
<dbReference type="InterPro" id="IPR003594">
    <property type="entry name" value="HATPase_dom"/>
</dbReference>
<dbReference type="FunFam" id="3.30.565.10:FF:000010">
    <property type="entry name" value="Sensor histidine kinase RcsC"/>
    <property type="match status" value="1"/>
</dbReference>
<keyword evidence="12 19" id="KW-1133">Transmembrane helix</keyword>
<keyword evidence="4" id="KW-1003">Cell membrane</keyword>
<feature type="modified residue" description="Phosphohistidine" evidence="17">
    <location>
        <position position="1128"/>
    </location>
</feature>
<evidence type="ECO:0000256" key="17">
    <source>
        <dbReference type="PROSITE-ProRule" id="PRU00110"/>
    </source>
</evidence>
<evidence type="ECO:0000259" key="24">
    <source>
        <dbReference type="PROSITE" id="PS50894"/>
    </source>
</evidence>
<dbReference type="InterPro" id="IPR008207">
    <property type="entry name" value="Sig_transdc_His_kin_Hpt_dom"/>
</dbReference>
<keyword evidence="9" id="KW-0547">Nucleotide-binding</keyword>
<dbReference type="SMART" id="SM00448">
    <property type="entry name" value="REC"/>
    <property type="match status" value="1"/>
</dbReference>
<dbReference type="InterPro" id="IPR000014">
    <property type="entry name" value="PAS"/>
</dbReference>
<dbReference type="SUPFAM" id="SSF47384">
    <property type="entry name" value="Homodimeric domain of signal transducing histidine kinase"/>
    <property type="match status" value="1"/>
</dbReference>
<dbReference type="SUPFAM" id="SSF55785">
    <property type="entry name" value="PYP-like sensor domain (PAS domain)"/>
    <property type="match status" value="3"/>
</dbReference>
<comment type="caution">
    <text evidence="25">The sequence shown here is derived from an EMBL/GenBank/DDBJ whole genome shotgun (WGS) entry which is preliminary data.</text>
</comment>
<comment type="catalytic activity">
    <reaction evidence="1">
        <text>ATP + protein L-histidine = ADP + protein N-phospho-L-histidine.</text>
        <dbReference type="EC" id="2.7.13.3"/>
    </reaction>
</comment>
<dbReference type="InterPro" id="IPR036097">
    <property type="entry name" value="HisK_dim/P_sf"/>
</dbReference>
<evidence type="ECO:0000259" key="20">
    <source>
        <dbReference type="PROSITE" id="PS50109"/>
    </source>
</evidence>
<evidence type="ECO:0000256" key="16">
    <source>
        <dbReference type="ARBA" id="ARBA00068150"/>
    </source>
</evidence>
<dbReference type="PROSITE" id="PS50112">
    <property type="entry name" value="PAS"/>
    <property type="match status" value="3"/>
</dbReference>
<dbReference type="CDD" id="cd00082">
    <property type="entry name" value="HisKA"/>
    <property type="match status" value="1"/>
</dbReference>
<evidence type="ECO:0000256" key="3">
    <source>
        <dbReference type="ARBA" id="ARBA00012438"/>
    </source>
</evidence>
<dbReference type="Pfam" id="PF00072">
    <property type="entry name" value="Response_reg"/>
    <property type="match status" value="1"/>
</dbReference>
<feature type="transmembrane region" description="Helical" evidence="19">
    <location>
        <begin position="63"/>
        <end position="81"/>
    </location>
</feature>
<feature type="transmembrane region" description="Helical" evidence="19">
    <location>
        <begin position="192"/>
        <end position="210"/>
    </location>
</feature>
<dbReference type="SMART" id="SM00086">
    <property type="entry name" value="PAC"/>
    <property type="match status" value="3"/>
</dbReference>
<dbReference type="PRINTS" id="PR00344">
    <property type="entry name" value="BCTRLSENSOR"/>
</dbReference>
<evidence type="ECO:0000256" key="13">
    <source>
        <dbReference type="ARBA" id="ARBA00023012"/>
    </source>
</evidence>
<feature type="transmembrane region" description="Helical" evidence="19">
    <location>
        <begin position="270"/>
        <end position="292"/>
    </location>
</feature>
<feature type="domain" description="Response regulatory" evidence="21">
    <location>
        <begin position="947"/>
        <end position="1069"/>
    </location>
</feature>
<evidence type="ECO:0000313" key="25">
    <source>
        <dbReference type="EMBL" id="RKF21705.1"/>
    </source>
</evidence>
<dbReference type="GO" id="GO:0000155">
    <property type="term" value="F:phosphorelay sensor kinase activity"/>
    <property type="evidence" value="ECO:0007669"/>
    <property type="project" value="InterPro"/>
</dbReference>
<dbReference type="GO" id="GO:0006355">
    <property type="term" value="P:regulation of DNA-templated transcription"/>
    <property type="evidence" value="ECO:0007669"/>
    <property type="project" value="InterPro"/>
</dbReference>
<dbReference type="Pfam" id="PF01627">
    <property type="entry name" value="Hpt"/>
    <property type="match status" value="1"/>
</dbReference>
<dbReference type="InterPro" id="IPR011006">
    <property type="entry name" value="CheY-like_superfamily"/>
</dbReference>
<evidence type="ECO:0000259" key="21">
    <source>
        <dbReference type="PROSITE" id="PS50110"/>
    </source>
</evidence>
<dbReference type="PROSITE" id="PS50113">
    <property type="entry name" value="PAC"/>
    <property type="match status" value="2"/>
</dbReference>
<gene>
    <name evidence="25" type="ORF">D6851_06640</name>
</gene>
<proteinExistence type="predicted"/>
<evidence type="ECO:0000256" key="14">
    <source>
        <dbReference type="ARBA" id="ARBA00023136"/>
    </source>
</evidence>
<dbReference type="InterPro" id="IPR035965">
    <property type="entry name" value="PAS-like_dom_sf"/>
</dbReference>
<evidence type="ECO:0000256" key="1">
    <source>
        <dbReference type="ARBA" id="ARBA00000085"/>
    </source>
</evidence>
<protein>
    <recommendedName>
        <fullName evidence="16">Sensory/regulatory protein RpfC</fullName>
        <ecNumber evidence="3">2.7.13.3</ecNumber>
    </recommendedName>
</protein>
<evidence type="ECO:0000313" key="26">
    <source>
        <dbReference type="Proteomes" id="UP000284395"/>
    </source>
</evidence>
<dbReference type="Pfam" id="PF00512">
    <property type="entry name" value="HisKA"/>
    <property type="match status" value="1"/>
</dbReference>
<dbReference type="CDD" id="cd17546">
    <property type="entry name" value="REC_hyHK_CKI1_RcsC-like"/>
    <property type="match status" value="1"/>
</dbReference>
<evidence type="ECO:0000259" key="23">
    <source>
        <dbReference type="PROSITE" id="PS50113"/>
    </source>
</evidence>
<feature type="domain" description="PAC" evidence="23">
    <location>
        <begin position="629"/>
        <end position="681"/>
    </location>
</feature>
<dbReference type="PROSITE" id="PS50110">
    <property type="entry name" value="RESPONSE_REGULATORY"/>
    <property type="match status" value="1"/>
</dbReference>
<dbReference type="CDD" id="cd16922">
    <property type="entry name" value="HATPase_EvgS-ArcB-TorS-like"/>
    <property type="match status" value="1"/>
</dbReference>
<evidence type="ECO:0000256" key="10">
    <source>
        <dbReference type="ARBA" id="ARBA00022777"/>
    </source>
</evidence>
<dbReference type="CDD" id="cd00130">
    <property type="entry name" value="PAS"/>
    <property type="match status" value="3"/>
</dbReference>
<dbReference type="Proteomes" id="UP000284395">
    <property type="component" value="Unassembled WGS sequence"/>
</dbReference>
<feature type="domain" description="PAS" evidence="22">
    <location>
        <begin position="556"/>
        <end position="626"/>
    </location>
</feature>
<dbReference type="Pfam" id="PF08447">
    <property type="entry name" value="PAS_3"/>
    <property type="match status" value="1"/>
</dbReference>
<keyword evidence="6 18" id="KW-0597">Phosphoprotein</keyword>
<evidence type="ECO:0000256" key="2">
    <source>
        <dbReference type="ARBA" id="ARBA00004429"/>
    </source>
</evidence>
<dbReference type="Gene3D" id="3.40.50.2300">
    <property type="match status" value="1"/>
</dbReference>
<evidence type="ECO:0000256" key="11">
    <source>
        <dbReference type="ARBA" id="ARBA00022840"/>
    </source>
</evidence>
<dbReference type="InterPro" id="IPR013767">
    <property type="entry name" value="PAS_fold"/>
</dbReference>
<feature type="domain" description="HPt" evidence="24">
    <location>
        <begin position="1088"/>
        <end position="1177"/>
    </location>
</feature>
<dbReference type="InterPro" id="IPR036641">
    <property type="entry name" value="HPT_dom_sf"/>
</dbReference>
<dbReference type="InterPro" id="IPR001610">
    <property type="entry name" value="PAC"/>
</dbReference>
<keyword evidence="10" id="KW-0418">Kinase</keyword>
<accession>A0A420ELX3</accession>
<dbReference type="AlphaFoldDB" id="A0A420ELX3"/>
<dbReference type="InterPro" id="IPR013655">
    <property type="entry name" value="PAS_fold_3"/>
</dbReference>
<feature type="transmembrane region" description="Helical" evidence="19">
    <location>
        <begin position="121"/>
        <end position="143"/>
    </location>
</feature>
<dbReference type="NCBIfam" id="TIGR00229">
    <property type="entry name" value="sensory_box"/>
    <property type="match status" value="3"/>
</dbReference>
<evidence type="ECO:0000256" key="5">
    <source>
        <dbReference type="ARBA" id="ARBA00022519"/>
    </source>
</evidence>
<feature type="transmembrane region" description="Helical" evidence="19">
    <location>
        <begin position="87"/>
        <end position="109"/>
    </location>
</feature>
<dbReference type="OrthoDB" id="9801651at2"/>
<feature type="transmembrane region" description="Helical" evidence="19">
    <location>
        <begin position="155"/>
        <end position="180"/>
    </location>
</feature>
<dbReference type="EMBL" id="RAPF01000003">
    <property type="protein sequence ID" value="RKF21705.1"/>
    <property type="molecule type" value="Genomic_DNA"/>
</dbReference>
<dbReference type="GO" id="GO:0005886">
    <property type="term" value="C:plasma membrane"/>
    <property type="evidence" value="ECO:0007669"/>
    <property type="project" value="UniProtKB-SubCell"/>
</dbReference>
<keyword evidence="7" id="KW-0808">Transferase</keyword>
<feature type="domain" description="Histidine kinase" evidence="20">
    <location>
        <begin position="699"/>
        <end position="920"/>
    </location>
</feature>
<dbReference type="InterPro" id="IPR036890">
    <property type="entry name" value="HATPase_C_sf"/>
</dbReference>
<organism evidence="25 26">
    <name type="scientific">Altericroceibacterium spongiae</name>
    <dbReference type="NCBI Taxonomy" id="2320269"/>
    <lineage>
        <taxon>Bacteria</taxon>
        <taxon>Pseudomonadati</taxon>
        <taxon>Pseudomonadota</taxon>
        <taxon>Alphaproteobacteria</taxon>
        <taxon>Sphingomonadales</taxon>
        <taxon>Erythrobacteraceae</taxon>
        <taxon>Altericroceibacterium</taxon>
    </lineage>
</organism>
<feature type="modified residue" description="4-aspartylphosphate" evidence="18">
    <location>
        <position position="1001"/>
    </location>
</feature>
<feature type="transmembrane region" description="Helical" evidence="19">
    <location>
        <begin position="39"/>
        <end position="56"/>
    </location>
</feature>
<sequence>MQKALRHIRPVLLLHIAGMAFLFGLLAWLGITLTRGEGRIAAIWAPNAVLLAVLLRRHAREDLLYLPAVYAANIAANLLAGDSLARAMGLGFANIVEIVLVWRSMAYFQAVPFDPSRNRDLLCFAGSVLLGTMVSGIIATPVLTPENWSDIAYDWWAWVRADALSLVLVTPSLTILADAWGARHWPTRQKMVEVAGILALGTAVSIYVFWQTAYPFLFLDALIVLLYVFRLGPPGVAIGILNVAIIASIATSIGRGPINLVQGGLSEKLLVLQIFLASSFMMGLPVAATLMAKKRVEEELRLHRDMGRSIMENTREAIFRTDAEHRWTYLNPAWEELTGKVPEQSLGETLEMVIYPEDWKNLAGRLQQLRKGTLDNFTHRFRLIHEDCTIRHVELGVTALYDDEDQYIGFVGSMIDLTIERRSRLALEQSEERFRRLSDSAPLGICRVDLNGYLTYCNDAFAELLDLTREQARGDMWKRRLIDPESWPPHGDWRAIAGENKPFKWRVGFRKLHGEQVVTTLTAVQEYDERGDVCGTICVLLDITREEEATETILAAKRTFETLANLSPAGIFRTDPQGACTYVNPSWCELAGLKPADALGSGWTEAIHPADRLRVSREWQESVRTKSVFRTDFRFLRHNSDIAWVDALSTPELDDRGDIVGFVGVNVDITDRKTLENELVTAKRTAEMASSTKAKFLANMSHEIRTPMNGVLGFAELLLHSDLDEDQHKYVSLIAESGRTMMQLLNDILDISKIEAGHVVITHEPTDLRHLLKGCCRLMQAEADRKGLPLTLDVDDAIPAVMLADSLRLRQIVLNLVGNALKFTAQGHVAVRASLQIGRIGQREVVVDVEDTGPGIPAMRAEAIFRPFEQLDDSTQRQYGGTGLGLPISRQLAELMGGHLQLRSEEGRGSTFTLSLPLDVSESGDVEVKRHLQAEPVAPGSLAGEGHILLVEDHEINQVLLTHMLEGLGYTVELAGDGAEAIDILGQTPETPDRFDLVLMDMQMPVVDGIRATRILRAGGLSPEDLPIIALTANAFEEDIQTCRKAGMQDHLAKPVSREMLARMLHKWIGRKPDKDKDELAETGFDLPEELQIQYRERRQFILDRIDGVLRSGFLSDEDAGDLEEHLHKLAGTAGLFGEAELGEQARELESALRNAGSKEERLGIFRRRAQAMLQAA</sequence>
<feature type="domain" description="PAS" evidence="22">
    <location>
        <begin position="430"/>
        <end position="486"/>
    </location>
</feature>
<dbReference type="InterPro" id="IPR005467">
    <property type="entry name" value="His_kinase_dom"/>
</dbReference>
<evidence type="ECO:0000256" key="8">
    <source>
        <dbReference type="ARBA" id="ARBA00022692"/>
    </source>
</evidence>
<dbReference type="InterPro" id="IPR004358">
    <property type="entry name" value="Sig_transdc_His_kin-like_C"/>
</dbReference>
<keyword evidence="26" id="KW-1185">Reference proteome</keyword>
<keyword evidence="13" id="KW-0902">Two-component regulatory system</keyword>
<dbReference type="GO" id="GO:0005524">
    <property type="term" value="F:ATP binding"/>
    <property type="evidence" value="ECO:0007669"/>
    <property type="project" value="UniProtKB-KW"/>
</dbReference>
<dbReference type="SMART" id="SM00387">
    <property type="entry name" value="HATPase_c"/>
    <property type="match status" value="1"/>
</dbReference>
<comment type="subunit">
    <text evidence="15">At low DSF concentrations, interacts with RpfF.</text>
</comment>
<feature type="domain" description="PAS" evidence="22">
    <location>
        <begin position="303"/>
        <end position="373"/>
    </location>
</feature>
<evidence type="ECO:0000256" key="15">
    <source>
        <dbReference type="ARBA" id="ARBA00064003"/>
    </source>
</evidence>
<dbReference type="SMART" id="SM00388">
    <property type="entry name" value="HisKA"/>
    <property type="match status" value="1"/>
</dbReference>
<evidence type="ECO:0000256" key="18">
    <source>
        <dbReference type="PROSITE-ProRule" id="PRU00169"/>
    </source>
</evidence>
<dbReference type="EC" id="2.7.13.3" evidence="3"/>
<name>A0A420ELX3_9SPHN</name>
<evidence type="ECO:0000256" key="19">
    <source>
        <dbReference type="SAM" id="Phobius"/>
    </source>
</evidence>
<feature type="domain" description="PAC" evidence="23">
    <location>
        <begin position="377"/>
        <end position="429"/>
    </location>
</feature>
<dbReference type="Pfam" id="PF13188">
    <property type="entry name" value="PAS_8"/>
    <property type="match status" value="1"/>
</dbReference>
<dbReference type="FunFam" id="1.10.287.130:FF:000002">
    <property type="entry name" value="Two-component osmosensing histidine kinase"/>
    <property type="match status" value="1"/>
</dbReference>
<reference evidence="25 26" key="1">
    <citation type="submission" date="2018-09" db="EMBL/GenBank/DDBJ databases">
        <title>Altererythrobacter spongiae sp. nov., isolated from a marine sponge.</title>
        <authorList>
            <person name="Zhuang L."/>
            <person name="Luo L."/>
        </authorList>
    </citation>
    <scope>NUCLEOTIDE SEQUENCE [LARGE SCALE GENOMIC DNA]</scope>
    <source>
        <strain evidence="25 26">HN-Y73</strain>
    </source>
</reference>
<dbReference type="SUPFAM" id="SSF52172">
    <property type="entry name" value="CheY-like"/>
    <property type="match status" value="1"/>
</dbReference>
<dbReference type="Pfam" id="PF05231">
    <property type="entry name" value="MASE1"/>
    <property type="match status" value="1"/>
</dbReference>
<dbReference type="PROSITE" id="PS50109">
    <property type="entry name" value="HIS_KIN"/>
    <property type="match status" value="1"/>
</dbReference>
<keyword evidence="8 19" id="KW-0812">Transmembrane</keyword>
<evidence type="ECO:0000256" key="6">
    <source>
        <dbReference type="ARBA" id="ARBA00022553"/>
    </source>
</evidence>
<comment type="subcellular location">
    <subcellularLocation>
        <location evidence="2">Cell inner membrane</location>
        <topology evidence="2">Multi-pass membrane protein</topology>
    </subcellularLocation>
</comment>